<feature type="signal peptide" evidence="4">
    <location>
        <begin position="1"/>
        <end position="19"/>
    </location>
</feature>
<keyword evidence="3 4" id="KW-0732">Signal</keyword>
<proteinExistence type="predicted"/>
<dbReference type="Pfam" id="PF09985">
    <property type="entry name" value="Glucodextran_C"/>
    <property type="match status" value="1"/>
</dbReference>
<protein>
    <submittedName>
        <fullName evidence="6">Cyclomaltodextrin glucanotransferase, putative, cgt13B</fullName>
        <ecNumber evidence="6">2.4.1.19</ecNumber>
    </submittedName>
</protein>
<dbReference type="eggNOG" id="COG4945">
    <property type="taxonomic scope" value="Bacteria"/>
</dbReference>
<sequence length="876" mass="99674">MKKIGMCALLALHSQLLCAAQIVEKNDNKNECDDRQAVCAPAEKMIHVPSPEWQDQIIYSLMIDHFYDGDKNRNDQGFGLYRPQEEGFYSGGDIPGITQKIDYLKSLGVTTLLISPPVANQWWNGWLKSTGYHGYWPVNFREVDAHYGSLEDYKTLAGKLHENQMYLIQDAVLNHVAPYYEYIGKYDPEDRRKNYRLDQESIPKVPTQFPFNKIDLLNPEHEKAAVYHWTPQITDYTDPEQSFRYQVAFVNDLNTSNPLVRKTLTESHTYWIKEVGVDGFRFDAVKHVEPDFWYEFMNGDDGLLAAARSTGRNNLLTFGESYNFSDPYRNDGEKIALLNLGTEEKPTIKTVFGYPLYNELRRVLNDGGATAYLGYRINAQMTLFPDPFIVPNFINNHDVERFQKSSNPQSYEQAWAVLLTIPGIPVIYQGDEQNFMPIRQAMFKGGIRSDRDHFDQDSHFFNHLQKLIDIRRQHKVFTRGSFSLLQDNTAGPGILAYSRHYQHDTALVVINTSDVFSSLVNLPAGSFPPNRRLKPLFADKGSTGVKPLVTGPNGELVFNVQARSTLVFILDDKEQRPASKSRHWITLDQQLKNNEIGKATDLSGRLSKANTDMLLVINGNLDRALPLRSDNKGYWSVSLPALGINNKAQEFSLYVPTLGLASPTQQLTVSAQSGVNHYRVEDPLGDDYGLHKNYTKPRYHTFRQQMDIKAVQVKHRGPALELTIEMPEITHMYAYPNGFDHVGFHIYFDVSAQGDRHLPMLNAETPAGMRWDIAHHMFCAGNYIYLNTGSDRNNPGKRINLSPVIDIDRKQKTFTFTYDFSALGVDNWHGKKIYITTWDRNQDGLRPLKPVASQSDFGGGNDSSAKILDDILVSIP</sequence>
<evidence type="ECO:0000256" key="2">
    <source>
        <dbReference type="ARBA" id="ARBA00022723"/>
    </source>
</evidence>
<dbReference type="RefSeq" id="WP_012488839.1">
    <property type="nucleotide sequence ID" value="NC_010995.1"/>
</dbReference>
<dbReference type="InterPro" id="IPR017853">
    <property type="entry name" value="GH"/>
</dbReference>
<reference evidence="6 7" key="1">
    <citation type="journal article" date="2008" name="J. Bacteriol.">
        <title>Insights into plant cell wall degradation from the genome sequence of the soil bacterium Cellvibrio japonicus.</title>
        <authorList>
            <person name="Deboy R.T."/>
            <person name="Mongodin E.F."/>
            <person name="Fouts D.E."/>
            <person name="Tailford L.E."/>
            <person name="Khouri H."/>
            <person name="Emerson J.B."/>
            <person name="Mohamoud Y."/>
            <person name="Watkins K."/>
            <person name="Henrissat B."/>
            <person name="Gilbert H.J."/>
            <person name="Nelson K.E."/>
        </authorList>
    </citation>
    <scope>NUCLEOTIDE SEQUENCE [LARGE SCALE GENOMIC DNA]</scope>
    <source>
        <strain evidence="6 7">Ueda107</strain>
    </source>
</reference>
<evidence type="ECO:0000256" key="3">
    <source>
        <dbReference type="ARBA" id="ARBA00022729"/>
    </source>
</evidence>
<dbReference type="AlphaFoldDB" id="B3PEG1"/>
<evidence type="ECO:0000313" key="7">
    <source>
        <dbReference type="Proteomes" id="UP000001036"/>
    </source>
</evidence>
<keyword evidence="6" id="KW-0808">Transferase</keyword>
<dbReference type="GO" id="GO:0043895">
    <property type="term" value="F:cyclomaltodextrin glucanotransferase activity"/>
    <property type="evidence" value="ECO:0007669"/>
    <property type="project" value="UniProtKB-EC"/>
</dbReference>
<dbReference type="EC" id="2.4.1.19" evidence="6"/>
<dbReference type="PANTHER" id="PTHR10357">
    <property type="entry name" value="ALPHA-AMYLASE FAMILY MEMBER"/>
    <property type="match status" value="1"/>
</dbReference>
<dbReference type="Gene3D" id="2.60.40.1190">
    <property type="match status" value="1"/>
</dbReference>
<dbReference type="Proteomes" id="UP000001036">
    <property type="component" value="Chromosome"/>
</dbReference>
<dbReference type="GO" id="GO:0046872">
    <property type="term" value="F:metal ion binding"/>
    <property type="evidence" value="ECO:0007669"/>
    <property type="project" value="UniProtKB-KW"/>
</dbReference>
<dbReference type="SUPFAM" id="SSF51011">
    <property type="entry name" value="Glycosyl hydrolase domain"/>
    <property type="match status" value="1"/>
</dbReference>
<dbReference type="HOGENOM" id="CLU_010079_0_0_6"/>
<dbReference type="InterPro" id="IPR019248">
    <property type="entry name" value="Glucodextran_C"/>
</dbReference>
<dbReference type="eggNOG" id="COG0366">
    <property type="taxonomic scope" value="Bacteria"/>
</dbReference>
<dbReference type="SMART" id="SM00642">
    <property type="entry name" value="Aamy"/>
    <property type="match status" value="1"/>
</dbReference>
<dbReference type="CAZy" id="GH13">
    <property type="family name" value="Glycoside Hydrolase Family 13"/>
</dbReference>
<evidence type="ECO:0000313" key="6">
    <source>
        <dbReference type="EMBL" id="ACE85332.1"/>
    </source>
</evidence>
<accession>B3PEG1</accession>
<feature type="chain" id="PRO_5002793983" evidence="4">
    <location>
        <begin position="20"/>
        <end position="876"/>
    </location>
</feature>
<dbReference type="Gene3D" id="3.20.20.80">
    <property type="entry name" value="Glycosidases"/>
    <property type="match status" value="1"/>
</dbReference>
<evidence type="ECO:0000259" key="5">
    <source>
        <dbReference type="SMART" id="SM00642"/>
    </source>
</evidence>
<dbReference type="Pfam" id="PF00128">
    <property type="entry name" value="Alpha-amylase"/>
    <property type="match status" value="1"/>
</dbReference>
<gene>
    <name evidence="6" type="primary">cgt13B</name>
    <name evidence="6" type="ordered locus">CJA_3263</name>
</gene>
<dbReference type="SUPFAM" id="SSF49344">
    <property type="entry name" value="CBD9-like"/>
    <property type="match status" value="1"/>
</dbReference>
<dbReference type="Gene3D" id="2.60.40.1180">
    <property type="entry name" value="Golgi alpha-mannosidase II"/>
    <property type="match status" value="1"/>
</dbReference>
<dbReference type="InterPro" id="IPR013780">
    <property type="entry name" value="Glyco_hydro_b"/>
</dbReference>
<organism evidence="6 7">
    <name type="scientific">Cellvibrio japonicus (strain Ueda107)</name>
    <name type="common">Pseudomonas fluorescens subsp. cellulosa</name>
    <dbReference type="NCBI Taxonomy" id="498211"/>
    <lineage>
        <taxon>Bacteria</taxon>
        <taxon>Pseudomonadati</taxon>
        <taxon>Pseudomonadota</taxon>
        <taxon>Gammaproteobacteria</taxon>
        <taxon>Cellvibrionales</taxon>
        <taxon>Cellvibrionaceae</taxon>
        <taxon>Cellvibrio</taxon>
    </lineage>
</organism>
<dbReference type="KEGG" id="cja:CJA_3263"/>
<keyword evidence="2" id="KW-0479">Metal-binding</keyword>
<dbReference type="STRING" id="498211.CJA_3263"/>
<dbReference type="OrthoDB" id="9805159at2"/>
<dbReference type="PANTHER" id="PTHR10357:SF215">
    <property type="entry name" value="ALPHA-AMYLASE 1"/>
    <property type="match status" value="1"/>
</dbReference>
<evidence type="ECO:0000256" key="4">
    <source>
        <dbReference type="SAM" id="SignalP"/>
    </source>
</evidence>
<comment type="cofactor">
    <cofactor evidence="1">
        <name>Ca(2+)</name>
        <dbReference type="ChEBI" id="CHEBI:29108"/>
    </cofactor>
</comment>
<dbReference type="EMBL" id="CP000934">
    <property type="protein sequence ID" value="ACE85332.1"/>
    <property type="molecule type" value="Genomic_DNA"/>
</dbReference>
<feature type="domain" description="Glycosyl hydrolase family 13 catalytic" evidence="5">
    <location>
        <begin position="60"/>
        <end position="471"/>
    </location>
</feature>
<keyword evidence="6" id="KW-0328">Glycosyltransferase</keyword>
<name>B3PEG1_CELJU</name>
<dbReference type="GO" id="GO:0005975">
    <property type="term" value="P:carbohydrate metabolic process"/>
    <property type="evidence" value="ECO:0007669"/>
    <property type="project" value="InterPro"/>
</dbReference>
<evidence type="ECO:0000256" key="1">
    <source>
        <dbReference type="ARBA" id="ARBA00001913"/>
    </source>
</evidence>
<keyword evidence="7" id="KW-1185">Reference proteome</keyword>
<dbReference type="InterPro" id="IPR006047">
    <property type="entry name" value="GH13_cat_dom"/>
</dbReference>
<dbReference type="SUPFAM" id="SSF51445">
    <property type="entry name" value="(Trans)glycosidases"/>
    <property type="match status" value="1"/>
</dbReference>